<feature type="transmembrane region" description="Helical" evidence="9">
    <location>
        <begin position="366"/>
        <end position="399"/>
    </location>
</feature>
<gene>
    <name evidence="10" type="ORF">Gferi_06110</name>
</gene>
<feature type="transmembrane region" description="Helical" evidence="9">
    <location>
        <begin position="450"/>
        <end position="470"/>
    </location>
</feature>
<protein>
    <recommendedName>
        <fullName evidence="4">Sodium-dependent dicarboxylate transporter SdcS</fullName>
    </recommendedName>
    <alternativeName>
        <fullName evidence="8">Na(+)/dicarboxylate symporter</fullName>
    </alternativeName>
</protein>
<keyword evidence="6 9" id="KW-1133">Transmembrane helix</keyword>
<dbReference type="NCBIfam" id="TIGR00785">
    <property type="entry name" value="dass"/>
    <property type="match status" value="1"/>
</dbReference>
<feature type="transmembrane region" description="Helical" evidence="9">
    <location>
        <begin position="280"/>
        <end position="295"/>
    </location>
</feature>
<dbReference type="Pfam" id="PF00939">
    <property type="entry name" value="Na_sulph_symp"/>
    <property type="match status" value="1"/>
</dbReference>
<proteinExistence type="inferred from homology"/>
<keyword evidence="7 9" id="KW-0472">Membrane</keyword>
<feature type="transmembrane region" description="Helical" evidence="9">
    <location>
        <begin position="185"/>
        <end position="205"/>
    </location>
</feature>
<dbReference type="AlphaFoldDB" id="A0A1D8GE44"/>
<feature type="transmembrane region" description="Helical" evidence="9">
    <location>
        <begin position="12"/>
        <end position="36"/>
    </location>
</feature>
<dbReference type="PANTHER" id="PTHR10283">
    <property type="entry name" value="SOLUTE CARRIER FAMILY 13 MEMBER"/>
    <property type="match status" value="1"/>
</dbReference>
<evidence type="ECO:0000256" key="1">
    <source>
        <dbReference type="ARBA" id="ARBA00004141"/>
    </source>
</evidence>
<keyword evidence="11" id="KW-1185">Reference proteome</keyword>
<dbReference type="STRING" id="1424294.Gferi_06110"/>
<dbReference type="GO" id="GO:0005886">
    <property type="term" value="C:plasma membrane"/>
    <property type="evidence" value="ECO:0007669"/>
    <property type="project" value="TreeGrafter"/>
</dbReference>
<dbReference type="OrthoDB" id="37272at2"/>
<dbReference type="GO" id="GO:0008514">
    <property type="term" value="F:organic anion transmembrane transporter activity"/>
    <property type="evidence" value="ECO:0007669"/>
    <property type="project" value="UniProtKB-ARBA"/>
</dbReference>
<dbReference type="RefSeq" id="WP_069974740.1">
    <property type="nucleotide sequence ID" value="NZ_CP017269.1"/>
</dbReference>
<evidence type="ECO:0000256" key="8">
    <source>
        <dbReference type="ARBA" id="ARBA00031174"/>
    </source>
</evidence>
<feature type="transmembrane region" description="Helical" evidence="9">
    <location>
        <begin position="101"/>
        <end position="120"/>
    </location>
</feature>
<evidence type="ECO:0000313" key="11">
    <source>
        <dbReference type="Proteomes" id="UP000095743"/>
    </source>
</evidence>
<name>A0A1D8GE44_9FIRM</name>
<sequence length="476" mass="52616">MNNKVYIDRRPLITLFLIEYKNAILLLFSFVLFFIFVTSKNIPEGMSIQAYQALVIFLFANFLWITNVIPLAITSLMVMGLLATFNVLAEDKVYSFFGNKAVFFIIGAFIISAGITTSGLNKRISYYILSKFGNKPHTLVLSIFFLSAFLSHIMPEHAVAAMLFPILMSISKRLELKRDSILGKYMFFSLAWGSVLGGVVTFLGGARNPLAIGILEETTGQSIGFLEWMVAVAPPIYLIMGMVAIYLKKKVSVSTRDIEILKDLFSEGGERISKIHLKEIKALIILAGTIYMWIFESSRFGIANVALISAALFFVLNVISWEDARKEINWGAIFMYGGAIALGKALEQTGLLEYINQNYISNMKFSTLGFMMVVFSLSVFLTEGVSNAAVVVILLPVVIKTAISLSFPPGLAVYLVALPSGLAFMFPMSSPPNAIAFSSGYIKSGETLRIGFVLNIISIVVVTVFALTYWRIIGVY</sequence>
<accession>A0A1D8GE44</accession>
<evidence type="ECO:0000256" key="3">
    <source>
        <dbReference type="ARBA" id="ARBA00007349"/>
    </source>
</evidence>
<evidence type="ECO:0000313" key="10">
    <source>
        <dbReference type="EMBL" id="AOT69174.1"/>
    </source>
</evidence>
<dbReference type="CDD" id="cd01115">
    <property type="entry name" value="SLC13_permease"/>
    <property type="match status" value="1"/>
</dbReference>
<dbReference type="PANTHER" id="PTHR10283:SF82">
    <property type="entry name" value="SOLUTE CARRIER FAMILY 13 MEMBER 2"/>
    <property type="match status" value="1"/>
</dbReference>
<feature type="transmembrane region" description="Helical" evidence="9">
    <location>
        <begin position="328"/>
        <end position="346"/>
    </location>
</feature>
<evidence type="ECO:0000256" key="4">
    <source>
        <dbReference type="ARBA" id="ARBA00020150"/>
    </source>
</evidence>
<dbReference type="InterPro" id="IPR030676">
    <property type="entry name" value="CitT-rel"/>
</dbReference>
<dbReference type="PIRSF" id="PIRSF002457">
    <property type="entry name" value="DASS"/>
    <property type="match status" value="1"/>
</dbReference>
<dbReference type="KEGG" id="gfe:Gferi_06110"/>
<dbReference type="InterPro" id="IPR001898">
    <property type="entry name" value="SLC13A/DASS"/>
</dbReference>
<feature type="transmembrane region" description="Helical" evidence="9">
    <location>
        <begin position="71"/>
        <end position="89"/>
    </location>
</feature>
<dbReference type="Proteomes" id="UP000095743">
    <property type="component" value="Chromosome"/>
</dbReference>
<comment type="subcellular location">
    <subcellularLocation>
        <location evidence="1">Membrane</location>
        <topology evidence="1">Multi-pass membrane protein</topology>
    </subcellularLocation>
</comment>
<dbReference type="GO" id="GO:1905039">
    <property type="term" value="P:carboxylic acid transmembrane transport"/>
    <property type="evidence" value="ECO:0007669"/>
    <property type="project" value="UniProtKB-ARBA"/>
</dbReference>
<keyword evidence="5 9" id="KW-0812">Transmembrane</keyword>
<evidence type="ECO:0000256" key="5">
    <source>
        <dbReference type="ARBA" id="ARBA00022692"/>
    </source>
</evidence>
<evidence type="ECO:0000256" key="6">
    <source>
        <dbReference type="ARBA" id="ARBA00022989"/>
    </source>
</evidence>
<feature type="transmembrane region" description="Helical" evidence="9">
    <location>
        <begin position="225"/>
        <end position="247"/>
    </location>
</feature>
<evidence type="ECO:0000256" key="9">
    <source>
        <dbReference type="SAM" id="Phobius"/>
    </source>
</evidence>
<organism evidence="10 11">
    <name type="scientific">Geosporobacter ferrireducens</name>
    <dbReference type="NCBI Taxonomy" id="1424294"/>
    <lineage>
        <taxon>Bacteria</taxon>
        <taxon>Bacillati</taxon>
        <taxon>Bacillota</taxon>
        <taxon>Clostridia</taxon>
        <taxon>Peptostreptococcales</taxon>
        <taxon>Thermotaleaceae</taxon>
        <taxon>Geosporobacter</taxon>
    </lineage>
</organism>
<comment type="similarity">
    <text evidence="3">Belongs to the SLC13A/DASS transporter (TC 2.A.47) family. DIT1 subfamily.</text>
</comment>
<dbReference type="EMBL" id="CP017269">
    <property type="protein sequence ID" value="AOT69174.1"/>
    <property type="molecule type" value="Genomic_DNA"/>
</dbReference>
<feature type="transmembrane region" description="Helical" evidence="9">
    <location>
        <begin position="301"/>
        <end position="321"/>
    </location>
</feature>
<evidence type="ECO:0000256" key="2">
    <source>
        <dbReference type="ARBA" id="ARBA00006772"/>
    </source>
</evidence>
<feature type="transmembrane region" description="Helical" evidence="9">
    <location>
        <begin position="140"/>
        <end position="164"/>
    </location>
</feature>
<comment type="similarity">
    <text evidence="2">Belongs to the SLC13A/DASS transporter (TC 2.A.47) family. NADC subfamily.</text>
</comment>
<evidence type="ECO:0000256" key="7">
    <source>
        <dbReference type="ARBA" id="ARBA00023136"/>
    </source>
</evidence>
<feature type="transmembrane region" description="Helical" evidence="9">
    <location>
        <begin position="411"/>
        <end position="430"/>
    </location>
</feature>
<reference evidence="10 11" key="1">
    <citation type="submission" date="2016-09" db="EMBL/GenBank/DDBJ databases">
        <title>Genomic analysis reveals versatility of anaerobic energy metabolism of Geosporobacter ferrireducens IRF9 of phylum Firmicutes.</title>
        <authorList>
            <person name="Kim S.-J."/>
        </authorList>
    </citation>
    <scope>NUCLEOTIDE SEQUENCE [LARGE SCALE GENOMIC DNA]</scope>
    <source>
        <strain evidence="10 11">IRF9</strain>
    </source>
</reference>